<name>A0ABP3STW9_9SPHN</name>
<dbReference type="InterPro" id="IPR012495">
    <property type="entry name" value="TadE-like_dom"/>
</dbReference>
<dbReference type="RefSeq" id="WP_163957050.1">
    <property type="nucleotide sequence ID" value="NZ_BAAAES010000002.1"/>
</dbReference>
<sequence>MTRLFARLRRDRAGIALTEFAITFPVLLLLFLGGYQVSDAIACKRKVGLTNRTIADLGTRRKSVSAADVDAMLAAATQVMSPYRETRARIRLTEVLTDSTGKTTVVWSRGRNTVARTAGSVVSLPTPLRSSGNYLLLSEITYGYDPGVRFGVIGPQTLSDLLFMSPRNSVSVPCNGC</sequence>
<dbReference type="Proteomes" id="UP001500238">
    <property type="component" value="Unassembled WGS sequence"/>
</dbReference>
<feature type="domain" description="TadE-like" evidence="2">
    <location>
        <begin position="14"/>
        <end position="38"/>
    </location>
</feature>
<keyword evidence="1" id="KW-0812">Transmembrane</keyword>
<dbReference type="EMBL" id="BAAAES010000002">
    <property type="protein sequence ID" value="GAA0659549.1"/>
    <property type="molecule type" value="Genomic_DNA"/>
</dbReference>
<proteinExistence type="predicted"/>
<keyword evidence="1" id="KW-1133">Transmembrane helix</keyword>
<keyword evidence="4" id="KW-1185">Reference proteome</keyword>
<reference evidence="4" key="1">
    <citation type="journal article" date="2019" name="Int. J. Syst. Evol. Microbiol.">
        <title>The Global Catalogue of Microorganisms (GCM) 10K type strain sequencing project: providing services to taxonomists for standard genome sequencing and annotation.</title>
        <authorList>
            <consortium name="The Broad Institute Genomics Platform"/>
            <consortium name="The Broad Institute Genome Sequencing Center for Infectious Disease"/>
            <person name="Wu L."/>
            <person name="Ma J."/>
        </authorList>
    </citation>
    <scope>NUCLEOTIDE SEQUENCE [LARGE SCALE GENOMIC DNA]</scope>
    <source>
        <strain evidence="4">JCM 14603</strain>
    </source>
</reference>
<keyword evidence="1" id="KW-0472">Membrane</keyword>
<organism evidence="3 4">
    <name type="scientific">Sphingomonas insulae</name>
    <dbReference type="NCBI Taxonomy" id="424800"/>
    <lineage>
        <taxon>Bacteria</taxon>
        <taxon>Pseudomonadati</taxon>
        <taxon>Pseudomonadota</taxon>
        <taxon>Alphaproteobacteria</taxon>
        <taxon>Sphingomonadales</taxon>
        <taxon>Sphingomonadaceae</taxon>
        <taxon>Sphingomonas</taxon>
    </lineage>
</organism>
<evidence type="ECO:0000313" key="3">
    <source>
        <dbReference type="EMBL" id="GAA0659549.1"/>
    </source>
</evidence>
<dbReference type="Pfam" id="PF07811">
    <property type="entry name" value="TadE"/>
    <property type="match status" value="1"/>
</dbReference>
<comment type="caution">
    <text evidence="3">The sequence shown here is derived from an EMBL/GenBank/DDBJ whole genome shotgun (WGS) entry which is preliminary data.</text>
</comment>
<evidence type="ECO:0000259" key="2">
    <source>
        <dbReference type="Pfam" id="PF07811"/>
    </source>
</evidence>
<evidence type="ECO:0000256" key="1">
    <source>
        <dbReference type="SAM" id="Phobius"/>
    </source>
</evidence>
<evidence type="ECO:0000313" key="4">
    <source>
        <dbReference type="Proteomes" id="UP001500238"/>
    </source>
</evidence>
<accession>A0ABP3STW9</accession>
<feature type="transmembrane region" description="Helical" evidence="1">
    <location>
        <begin position="12"/>
        <end position="35"/>
    </location>
</feature>
<protein>
    <recommendedName>
        <fullName evidence="2">TadE-like domain-containing protein</fullName>
    </recommendedName>
</protein>
<gene>
    <name evidence="3" type="ORF">GCM10009102_04960</name>
</gene>